<feature type="compositionally biased region" description="Basic and acidic residues" evidence="1">
    <location>
        <begin position="109"/>
        <end position="122"/>
    </location>
</feature>
<feature type="compositionally biased region" description="Polar residues" evidence="1">
    <location>
        <begin position="98"/>
        <end position="107"/>
    </location>
</feature>
<dbReference type="RefSeq" id="WP_090744203.1">
    <property type="nucleotide sequence ID" value="NZ_FOBW01000005.1"/>
</dbReference>
<feature type="region of interest" description="Disordered" evidence="1">
    <location>
        <begin position="98"/>
        <end position="155"/>
    </location>
</feature>
<feature type="domain" description="PepSY" evidence="2">
    <location>
        <begin position="33"/>
        <end position="90"/>
    </location>
</feature>
<proteinExistence type="predicted"/>
<evidence type="ECO:0000256" key="1">
    <source>
        <dbReference type="SAM" id="MobiDB-lite"/>
    </source>
</evidence>
<sequence>MKKKIIMAFGALSIAGIIGFTAFQSEIVNAEPKLSKEEIRKQVTSQYPGTINELELERDDNITFYEVEVMLEDKEYELQIHADTGEVLKLEEKAISPKTVTDTAGNNQDDDRQGENKAESGENNKNAAPTNDTAVNGSDDDQGEKTTKNDAATQTVISNEEAKKIALEEFPGSIVELELDEDDGRHSYEIEIVNGNRKAEIEIDAYTGKIIVLEIETDDGDDD</sequence>
<dbReference type="EMBL" id="FOBW01000005">
    <property type="protein sequence ID" value="SEM77096.1"/>
    <property type="molecule type" value="Genomic_DNA"/>
</dbReference>
<dbReference type="AlphaFoldDB" id="A0A1H8B2Y4"/>
<gene>
    <name evidence="3" type="ORF">SAMN05192533_105253</name>
</gene>
<evidence type="ECO:0000313" key="4">
    <source>
        <dbReference type="Proteomes" id="UP000198553"/>
    </source>
</evidence>
<dbReference type="OrthoDB" id="5361545at2"/>
<dbReference type="Gene3D" id="3.10.450.40">
    <property type="match status" value="2"/>
</dbReference>
<feature type="domain" description="PepSY" evidence="2">
    <location>
        <begin position="157"/>
        <end position="211"/>
    </location>
</feature>
<organism evidence="3 4">
    <name type="scientific">Mesobacillus persicus</name>
    <dbReference type="NCBI Taxonomy" id="930146"/>
    <lineage>
        <taxon>Bacteria</taxon>
        <taxon>Bacillati</taxon>
        <taxon>Bacillota</taxon>
        <taxon>Bacilli</taxon>
        <taxon>Bacillales</taxon>
        <taxon>Bacillaceae</taxon>
        <taxon>Mesobacillus</taxon>
    </lineage>
</organism>
<accession>A0A1H8B2Y4</accession>
<keyword evidence="4" id="KW-1185">Reference proteome</keyword>
<evidence type="ECO:0000313" key="3">
    <source>
        <dbReference type="EMBL" id="SEM77096.1"/>
    </source>
</evidence>
<evidence type="ECO:0000259" key="2">
    <source>
        <dbReference type="Pfam" id="PF03413"/>
    </source>
</evidence>
<dbReference type="STRING" id="930146.SAMN05192533_105253"/>
<dbReference type="Pfam" id="PF03413">
    <property type="entry name" value="PepSY"/>
    <property type="match status" value="2"/>
</dbReference>
<protein>
    <submittedName>
        <fullName evidence="3">Peptidase propeptide and YPEB domain-containing protein</fullName>
    </submittedName>
</protein>
<feature type="compositionally biased region" description="Polar residues" evidence="1">
    <location>
        <begin position="123"/>
        <end position="136"/>
    </location>
</feature>
<dbReference type="InterPro" id="IPR025711">
    <property type="entry name" value="PepSY"/>
</dbReference>
<dbReference type="Proteomes" id="UP000198553">
    <property type="component" value="Unassembled WGS sequence"/>
</dbReference>
<reference evidence="4" key="1">
    <citation type="submission" date="2016-10" db="EMBL/GenBank/DDBJ databases">
        <authorList>
            <person name="Varghese N."/>
            <person name="Submissions S."/>
        </authorList>
    </citation>
    <scope>NUCLEOTIDE SEQUENCE [LARGE SCALE GENOMIC DNA]</scope>
    <source>
        <strain evidence="4">B48,IBRC-M 10115,DSM 25386,CECT 8001</strain>
    </source>
</reference>
<name>A0A1H8B2Y4_9BACI</name>